<name>A0A0P9H2S7_9CHLR</name>
<dbReference type="PANTHER" id="PTHR47197:SF3">
    <property type="entry name" value="DIHYDRO-HEME D1 DEHYDROGENASE"/>
    <property type="match status" value="1"/>
</dbReference>
<dbReference type="InterPro" id="IPR051200">
    <property type="entry name" value="Host-pathogen_enzymatic-act"/>
</dbReference>
<comment type="caution">
    <text evidence="1">The sequence shown here is derived from an EMBL/GenBank/DDBJ whole genome shotgun (WGS) entry which is preliminary data.</text>
</comment>
<feature type="non-terminal residue" evidence="1">
    <location>
        <position position="1"/>
    </location>
</feature>
<dbReference type="Pfam" id="PF10282">
    <property type="entry name" value="Lactonase"/>
    <property type="match status" value="1"/>
</dbReference>
<dbReference type="EMBL" id="LJCR01002736">
    <property type="protein sequence ID" value="KPV48332.1"/>
    <property type="molecule type" value="Genomic_DNA"/>
</dbReference>
<gene>
    <name evidence="1" type="ORF">SE17_38625</name>
</gene>
<dbReference type="InterPro" id="IPR015943">
    <property type="entry name" value="WD40/YVTN_repeat-like_dom_sf"/>
</dbReference>
<dbReference type="SUPFAM" id="SSF51004">
    <property type="entry name" value="C-terminal (heme d1) domain of cytochrome cd1-nitrite reductase"/>
    <property type="match status" value="1"/>
</dbReference>
<dbReference type="InterPro" id="IPR011048">
    <property type="entry name" value="Haem_d1_sf"/>
</dbReference>
<keyword evidence="2" id="KW-1185">Reference proteome</keyword>
<sequence>LAPGVAAFNKPTNSSPIALSASNELLWVVNPDSDTVSVFRTSDNTKVISDIPVGDEPQSVALHPNNTFAYVANAAGNSITVIKITNASVNSFRAAPDTTVGPGGEIITGAEPWNVVISPDGNRVFVANSAQDTISVLRTDTNAVIGAVNLRTTACNNNDPNYHFQPRGLAVTQDNTRLFVTRFFSFTGGNAPKQATDNGKVGVVCRFNVNTGGANAGAVLSAASKITLAPQITGFKIDTNADGVGDTDTSAYPNQLQSIVIRGGRAYLPNIAASPTGPLKFNVDTQAFLN</sequence>
<reference evidence="1 2" key="1">
    <citation type="submission" date="2015-09" db="EMBL/GenBank/DDBJ databases">
        <title>Draft genome sequence of Kouleothrix aurantiaca JCM 19913.</title>
        <authorList>
            <person name="Hemp J."/>
        </authorList>
    </citation>
    <scope>NUCLEOTIDE SEQUENCE [LARGE SCALE GENOMIC DNA]</scope>
    <source>
        <strain evidence="1 2">COM-B</strain>
    </source>
</reference>
<dbReference type="InterPro" id="IPR019405">
    <property type="entry name" value="Lactonase_7-beta_prop"/>
</dbReference>
<dbReference type="PANTHER" id="PTHR47197">
    <property type="entry name" value="PROTEIN NIRF"/>
    <property type="match status" value="1"/>
</dbReference>
<dbReference type="AlphaFoldDB" id="A0A0P9H2S7"/>
<evidence type="ECO:0000313" key="2">
    <source>
        <dbReference type="Proteomes" id="UP000050509"/>
    </source>
</evidence>
<feature type="non-terminal residue" evidence="1">
    <location>
        <position position="290"/>
    </location>
</feature>
<proteinExistence type="predicted"/>
<organism evidence="1 2">
    <name type="scientific">Kouleothrix aurantiaca</name>
    <dbReference type="NCBI Taxonomy" id="186479"/>
    <lineage>
        <taxon>Bacteria</taxon>
        <taxon>Bacillati</taxon>
        <taxon>Chloroflexota</taxon>
        <taxon>Chloroflexia</taxon>
        <taxon>Chloroflexales</taxon>
        <taxon>Roseiflexineae</taxon>
        <taxon>Roseiflexaceae</taxon>
        <taxon>Kouleothrix</taxon>
    </lineage>
</organism>
<dbReference type="Proteomes" id="UP000050509">
    <property type="component" value="Unassembled WGS sequence"/>
</dbReference>
<accession>A0A0P9H2S7</accession>
<dbReference type="Gene3D" id="2.130.10.10">
    <property type="entry name" value="YVTN repeat-like/Quinoprotein amine dehydrogenase"/>
    <property type="match status" value="1"/>
</dbReference>
<protein>
    <submittedName>
        <fullName evidence="1">Uncharacterized protein</fullName>
    </submittedName>
</protein>
<evidence type="ECO:0000313" key="1">
    <source>
        <dbReference type="EMBL" id="KPV48332.1"/>
    </source>
</evidence>